<organism evidence="7 8">
    <name type="scientific">Ruminococcus flavefaciens</name>
    <dbReference type="NCBI Taxonomy" id="1265"/>
    <lineage>
        <taxon>Bacteria</taxon>
        <taxon>Bacillati</taxon>
        <taxon>Bacillota</taxon>
        <taxon>Clostridia</taxon>
        <taxon>Eubacteriales</taxon>
        <taxon>Oscillospiraceae</taxon>
        <taxon>Ruminococcus</taxon>
    </lineage>
</organism>
<evidence type="ECO:0000256" key="6">
    <source>
        <dbReference type="SAM" id="Phobius"/>
    </source>
</evidence>
<accession>A0A1H6KTW7</accession>
<feature type="transmembrane region" description="Helical" evidence="6">
    <location>
        <begin position="172"/>
        <end position="191"/>
    </location>
</feature>
<gene>
    <name evidence="7" type="ORF">SAMN02910265_02484</name>
</gene>
<evidence type="ECO:0000256" key="3">
    <source>
        <dbReference type="ARBA" id="ARBA00022692"/>
    </source>
</evidence>
<evidence type="ECO:0000256" key="4">
    <source>
        <dbReference type="ARBA" id="ARBA00022989"/>
    </source>
</evidence>
<evidence type="ECO:0000256" key="5">
    <source>
        <dbReference type="ARBA" id="ARBA00023136"/>
    </source>
</evidence>
<feature type="transmembrane region" description="Helical" evidence="6">
    <location>
        <begin position="48"/>
        <end position="68"/>
    </location>
</feature>
<feature type="transmembrane region" description="Helical" evidence="6">
    <location>
        <begin position="89"/>
        <end position="109"/>
    </location>
</feature>
<feature type="transmembrane region" description="Helical" evidence="6">
    <location>
        <begin position="417"/>
        <end position="436"/>
    </location>
</feature>
<dbReference type="RefSeq" id="WP_074717895.1">
    <property type="nucleotide sequence ID" value="NZ_FNWV01000009.1"/>
</dbReference>
<feature type="transmembrane region" description="Helical" evidence="6">
    <location>
        <begin position="212"/>
        <end position="234"/>
    </location>
</feature>
<keyword evidence="4 6" id="KW-1133">Transmembrane helix</keyword>
<evidence type="ECO:0000313" key="7">
    <source>
        <dbReference type="EMBL" id="SEH75065.1"/>
    </source>
</evidence>
<protein>
    <submittedName>
        <fullName evidence="7">Membrane protein involved in the export of O-antigen and teichoic acid</fullName>
    </submittedName>
</protein>
<feature type="transmembrane region" description="Helical" evidence="6">
    <location>
        <begin position="115"/>
        <end position="135"/>
    </location>
</feature>
<dbReference type="PANTHER" id="PTHR30250:SF11">
    <property type="entry name" value="O-ANTIGEN TRANSPORTER-RELATED"/>
    <property type="match status" value="1"/>
</dbReference>
<dbReference type="EMBL" id="FNWV01000009">
    <property type="protein sequence ID" value="SEH75065.1"/>
    <property type="molecule type" value="Genomic_DNA"/>
</dbReference>
<reference evidence="7 8" key="1">
    <citation type="submission" date="2016-10" db="EMBL/GenBank/DDBJ databases">
        <authorList>
            <person name="de Groot N.N."/>
        </authorList>
    </citation>
    <scope>NUCLEOTIDE SEQUENCE [LARGE SCALE GENOMIC DNA]</scope>
    <source>
        <strain evidence="7 8">YAD2003</strain>
    </source>
</reference>
<keyword evidence="2" id="KW-1003">Cell membrane</keyword>
<feature type="transmembrane region" description="Helical" evidence="6">
    <location>
        <begin position="357"/>
        <end position="380"/>
    </location>
</feature>
<feature type="transmembrane region" description="Helical" evidence="6">
    <location>
        <begin position="324"/>
        <end position="345"/>
    </location>
</feature>
<feature type="transmembrane region" description="Helical" evidence="6">
    <location>
        <begin position="254"/>
        <end position="274"/>
    </location>
</feature>
<sequence>MSSKTMSIKKGIMSSILAQVASICVNFIINLIVPKFISELEYSYWQTYMLYVGYVGVLHFGLLDGIVLRYSQYNYDELDKERIRSQFRILIFLNGLFALITTTAALIIAKADFKYIFIYVAIGIITKNLFTYVSYTLQMTNRITTYAALIIAQRLFFGLAVIVLLVLRVKSFHLYCIADLAADMFGFLFCYKQNRKLYIGKTIPFKETLSEFKVNVLSGVILLIANWSSMLLVGSAKMTVQWHWNELTFGKVSFAFSLTNLFLVFVSAISVVLFPSLKRMEQSELPKVYTDIRNIISPVLFYVMLFYFPGCWILDTWLPKYNESLVYLGILLPVIVFTSKVSLLTNNYLKAYRKEKIMLVINLSAVITAFLLFYISAYIINNLKLLLIMVVIVIMLRSIVSEIAVMKIINVKFFKEFIIEAGVTIIFVVLTCFCNLIEGFLIYFAVLLVYTIFNRKMIFAYFKKLIRR</sequence>
<dbReference type="AlphaFoldDB" id="A0A1H6KTW7"/>
<feature type="transmembrane region" description="Helical" evidence="6">
    <location>
        <begin position="147"/>
        <end position="166"/>
    </location>
</feature>
<evidence type="ECO:0000313" key="8">
    <source>
        <dbReference type="Proteomes" id="UP000183190"/>
    </source>
</evidence>
<name>A0A1H6KTW7_RUMFL</name>
<evidence type="ECO:0000256" key="1">
    <source>
        <dbReference type="ARBA" id="ARBA00004651"/>
    </source>
</evidence>
<dbReference type="InterPro" id="IPR050833">
    <property type="entry name" value="Poly_Biosynth_Transport"/>
</dbReference>
<dbReference type="GO" id="GO:0005886">
    <property type="term" value="C:plasma membrane"/>
    <property type="evidence" value="ECO:0007669"/>
    <property type="project" value="UniProtKB-SubCell"/>
</dbReference>
<feature type="transmembrane region" description="Helical" evidence="6">
    <location>
        <begin position="295"/>
        <end position="318"/>
    </location>
</feature>
<keyword evidence="5 6" id="KW-0472">Membrane</keyword>
<dbReference type="PANTHER" id="PTHR30250">
    <property type="entry name" value="PST FAMILY PREDICTED COLANIC ACID TRANSPORTER"/>
    <property type="match status" value="1"/>
</dbReference>
<proteinExistence type="predicted"/>
<comment type="subcellular location">
    <subcellularLocation>
        <location evidence="1">Cell membrane</location>
        <topology evidence="1">Multi-pass membrane protein</topology>
    </subcellularLocation>
</comment>
<evidence type="ECO:0000256" key="2">
    <source>
        <dbReference type="ARBA" id="ARBA00022475"/>
    </source>
</evidence>
<feature type="transmembrane region" description="Helical" evidence="6">
    <location>
        <begin position="442"/>
        <end position="462"/>
    </location>
</feature>
<dbReference type="Proteomes" id="UP000183190">
    <property type="component" value="Unassembled WGS sequence"/>
</dbReference>
<dbReference type="OrthoDB" id="385011at2"/>
<feature type="transmembrane region" description="Helical" evidence="6">
    <location>
        <begin position="386"/>
        <end position="405"/>
    </location>
</feature>
<keyword evidence="3 6" id="KW-0812">Transmembrane</keyword>
<feature type="transmembrane region" description="Helical" evidence="6">
    <location>
        <begin position="12"/>
        <end position="33"/>
    </location>
</feature>